<keyword evidence="2" id="KW-1185">Reference proteome</keyword>
<comment type="caution">
    <text evidence="1">The sequence shown here is derived from an EMBL/GenBank/DDBJ whole genome shotgun (WGS) entry which is preliminary data.</text>
</comment>
<organism evidence="1 2">
    <name type="scientific">Caerostris extrusa</name>
    <name type="common">Bark spider</name>
    <name type="synonym">Caerostris bankana</name>
    <dbReference type="NCBI Taxonomy" id="172846"/>
    <lineage>
        <taxon>Eukaryota</taxon>
        <taxon>Metazoa</taxon>
        <taxon>Ecdysozoa</taxon>
        <taxon>Arthropoda</taxon>
        <taxon>Chelicerata</taxon>
        <taxon>Arachnida</taxon>
        <taxon>Araneae</taxon>
        <taxon>Araneomorphae</taxon>
        <taxon>Entelegynae</taxon>
        <taxon>Araneoidea</taxon>
        <taxon>Araneidae</taxon>
        <taxon>Caerostris</taxon>
    </lineage>
</organism>
<dbReference type="AlphaFoldDB" id="A0AAV4N3K2"/>
<evidence type="ECO:0000313" key="1">
    <source>
        <dbReference type="EMBL" id="GIX78919.1"/>
    </source>
</evidence>
<proteinExistence type="predicted"/>
<reference evidence="1 2" key="1">
    <citation type="submission" date="2021-06" db="EMBL/GenBank/DDBJ databases">
        <title>Caerostris extrusa draft genome.</title>
        <authorList>
            <person name="Kono N."/>
            <person name="Arakawa K."/>
        </authorList>
    </citation>
    <scope>NUCLEOTIDE SEQUENCE [LARGE SCALE GENOMIC DNA]</scope>
</reference>
<sequence>MRKFTFRFTGRLQHCDFQLHQRSLAVRFLLLTKSGRDGRLVAGIFQWGFRANCLQSDDGFVNIKANVSSCDVMGISIFYDRVNIDDDLIICA</sequence>
<protein>
    <submittedName>
        <fullName evidence="1">Uncharacterized protein</fullName>
    </submittedName>
</protein>
<accession>A0AAV4N3K2</accession>
<dbReference type="EMBL" id="BPLR01020448">
    <property type="protein sequence ID" value="GIX78919.1"/>
    <property type="molecule type" value="Genomic_DNA"/>
</dbReference>
<name>A0AAV4N3K2_CAEEX</name>
<gene>
    <name evidence="1" type="ORF">CEXT_550361</name>
</gene>
<evidence type="ECO:0000313" key="2">
    <source>
        <dbReference type="Proteomes" id="UP001054945"/>
    </source>
</evidence>
<dbReference type="Proteomes" id="UP001054945">
    <property type="component" value="Unassembled WGS sequence"/>
</dbReference>